<dbReference type="AlphaFoldDB" id="A0A1I5X2C2"/>
<dbReference type="InterPro" id="IPR015943">
    <property type="entry name" value="WD40/YVTN_repeat-like_dom_sf"/>
</dbReference>
<dbReference type="PROSITE" id="PS51123">
    <property type="entry name" value="OMPA_2"/>
    <property type="match status" value="1"/>
</dbReference>
<dbReference type="SUPFAM" id="SSF103088">
    <property type="entry name" value="OmpA-like"/>
    <property type="match status" value="1"/>
</dbReference>
<evidence type="ECO:0000256" key="4">
    <source>
        <dbReference type="PROSITE-ProRule" id="PRU00473"/>
    </source>
</evidence>
<feature type="signal peptide" evidence="5">
    <location>
        <begin position="1"/>
        <end position="17"/>
    </location>
</feature>
<dbReference type="EMBL" id="FOXS01000002">
    <property type="protein sequence ID" value="SFQ26078.1"/>
    <property type="molecule type" value="Genomic_DNA"/>
</dbReference>
<keyword evidence="3" id="KW-0998">Cell outer membrane</keyword>
<reference evidence="8" key="1">
    <citation type="submission" date="2016-10" db="EMBL/GenBank/DDBJ databases">
        <authorList>
            <person name="Varghese N."/>
            <person name="Submissions S."/>
        </authorList>
    </citation>
    <scope>NUCLEOTIDE SEQUENCE [LARGE SCALE GENOMIC DNA]</scope>
    <source>
        <strain evidence="8">OR362-8,ATCC BAA-1266,JCM 13504</strain>
    </source>
</reference>
<dbReference type="RefSeq" id="WP_092670865.1">
    <property type="nucleotide sequence ID" value="NZ_FOXS01000002.1"/>
</dbReference>
<dbReference type="PRINTS" id="PR01021">
    <property type="entry name" value="OMPADOMAIN"/>
</dbReference>
<evidence type="ECO:0000256" key="1">
    <source>
        <dbReference type="ARBA" id="ARBA00004442"/>
    </source>
</evidence>
<accession>A0A1I5X2C2</accession>
<gene>
    <name evidence="7" type="ORF">SAMN04515668_1611</name>
</gene>
<evidence type="ECO:0000313" key="8">
    <source>
        <dbReference type="Proteomes" id="UP000199029"/>
    </source>
</evidence>
<dbReference type="InterPro" id="IPR006664">
    <property type="entry name" value="OMP_bac"/>
</dbReference>
<dbReference type="InterPro" id="IPR050330">
    <property type="entry name" value="Bact_OuterMem_StrucFunc"/>
</dbReference>
<proteinExistence type="predicted"/>
<dbReference type="Gene3D" id="2.130.10.10">
    <property type="entry name" value="YVTN repeat-like/Quinoprotein amine dehydrogenase"/>
    <property type="match status" value="1"/>
</dbReference>
<keyword evidence="2 4" id="KW-0472">Membrane</keyword>
<name>A0A1I5X2C2_HYMAR</name>
<dbReference type="GO" id="GO:0009279">
    <property type="term" value="C:cell outer membrane"/>
    <property type="evidence" value="ECO:0007669"/>
    <property type="project" value="UniProtKB-SubCell"/>
</dbReference>
<dbReference type="Proteomes" id="UP000199029">
    <property type="component" value="Unassembled WGS sequence"/>
</dbReference>
<evidence type="ECO:0000256" key="3">
    <source>
        <dbReference type="ARBA" id="ARBA00023237"/>
    </source>
</evidence>
<dbReference type="OrthoDB" id="1490539at2"/>
<dbReference type="CDD" id="cd07185">
    <property type="entry name" value="OmpA_C-like"/>
    <property type="match status" value="1"/>
</dbReference>
<comment type="subcellular location">
    <subcellularLocation>
        <location evidence="1">Cell outer membrane</location>
    </subcellularLocation>
</comment>
<dbReference type="Pfam" id="PF00691">
    <property type="entry name" value="OmpA"/>
    <property type="match status" value="1"/>
</dbReference>
<evidence type="ECO:0000313" key="7">
    <source>
        <dbReference type="EMBL" id="SFQ26078.1"/>
    </source>
</evidence>
<dbReference type="PANTHER" id="PTHR30329">
    <property type="entry name" value="STATOR ELEMENT OF FLAGELLAR MOTOR COMPLEX"/>
    <property type="match status" value="1"/>
</dbReference>
<protein>
    <submittedName>
        <fullName evidence="7">OmpA family protein</fullName>
    </submittedName>
</protein>
<sequence>MKVVLLLVLLLSPAALYAQQEETLPPAVFTDAKGRYQIEYPASWQLRKGVDGAEATFYATAARPAPAYVTLTTQLLPIQQKDLKLTLQGGQDSVWRSIQRLPRAQVLGLEQQDLGSYEEIRYEYLYTHSSATPTRLHVVGRRVWRGGYQFQIEYRGEAREDAQYLADGKELVDSFAFTEKAWSSLRYAAQVCDNKFYGIAATGFYNGRWEDDCRTIHEFPANDLTAAPKVHRKVLPFQSYALAKGFDNCLYSVTKAPTDTPEYVYRYDPVTRKGAYTTWQLPAQGSENVWISAATDDRGDLYFNSSDGNLLVKVTPSTGKVAVVWFNDPLQKAPFYYEITFPGAGTHGNFCLDDANTMYRVYSTDGSLLKVNLKTGRPSPERMKLDGLPKRGGYSDLLMQNDAAGRRRLYLAGPKAVYQVDMARRRATLVRKGTYTDLAGCNLFQVPPRAAPAPPPPATATWRGRVLNAATYQPLPQTQLRLGTGFGTIVRLNPNGTFSYQGKPGTSYAYHAQLTGYIALDSTWTAGPGPYVRDILLQPLSVGTTVALDNVQFEQGQAVLLPTSFPALNKLVALLSDNPAMTIELRGHTDNVGPPEKNVVLSEQRVGTVKAYLVERGIAESRIAGVGFGGAQPTASNDQEHTRKLNRRVEFRITGFQ</sequence>
<evidence type="ECO:0000259" key="6">
    <source>
        <dbReference type="PROSITE" id="PS51123"/>
    </source>
</evidence>
<feature type="chain" id="PRO_5011711062" evidence="5">
    <location>
        <begin position="18"/>
        <end position="657"/>
    </location>
</feature>
<dbReference type="Gene3D" id="3.30.1330.60">
    <property type="entry name" value="OmpA-like domain"/>
    <property type="match status" value="1"/>
</dbReference>
<dbReference type="SUPFAM" id="SSF63829">
    <property type="entry name" value="Calcium-dependent phosphotriesterase"/>
    <property type="match status" value="1"/>
</dbReference>
<evidence type="ECO:0000256" key="5">
    <source>
        <dbReference type="SAM" id="SignalP"/>
    </source>
</evidence>
<evidence type="ECO:0000256" key="2">
    <source>
        <dbReference type="ARBA" id="ARBA00023136"/>
    </source>
</evidence>
<dbReference type="InterPro" id="IPR006665">
    <property type="entry name" value="OmpA-like"/>
</dbReference>
<keyword evidence="5" id="KW-0732">Signal</keyword>
<dbReference type="PANTHER" id="PTHR30329:SF21">
    <property type="entry name" value="LIPOPROTEIN YIAD-RELATED"/>
    <property type="match status" value="1"/>
</dbReference>
<organism evidence="7 8">
    <name type="scientific">Hymenobacter arizonensis</name>
    <name type="common">Siccationidurans arizonensis</name>
    <dbReference type="NCBI Taxonomy" id="1227077"/>
    <lineage>
        <taxon>Bacteria</taxon>
        <taxon>Pseudomonadati</taxon>
        <taxon>Bacteroidota</taxon>
        <taxon>Cytophagia</taxon>
        <taxon>Cytophagales</taxon>
        <taxon>Hymenobacteraceae</taxon>
        <taxon>Hymenobacter</taxon>
    </lineage>
</organism>
<dbReference type="STRING" id="1227077.SAMN04515668_1611"/>
<keyword evidence="8" id="KW-1185">Reference proteome</keyword>
<dbReference type="InterPro" id="IPR036737">
    <property type="entry name" value="OmpA-like_sf"/>
</dbReference>
<feature type="domain" description="OmpA-like" evidence="6">
    <location>
        <begin position="542"/>
        <end position="657"/>
    </location>
</feature>